<dbReference type="AlphaFoldDB" id="K1UI57"/>
<evidence type="ECO:0000313" key="3">
    <source>
        <dbReference type="EMBL" id="EKC71206.1"/>
    </source>
</evidence>
<sequence length="158" mass="17022">KIRYGVYRIGFLHIGALSAQNTECNKKCRGAHMKKLFKMSAVILFVLIVFSACGRNESVSGKITSFPPYGERVVTAIGDSIAAGYGLDSQEDNYLTLFSDNIGAVLNNDAVSGYDSGEVLKSLSDEKTAADIKNADAIVVSVGGNVFFSPQGHYDRRT</sequence>
<keyword evidence="1" id="KW-0812">Transmembrane</keyword>
<accession>K1UI57</accession>
<reference evidence="3" key="1">
    <citation type="journal article" date="2013" name="Environ. Microbiol.">
        <title>Microbiota from the distal guts of lean and obese adolescents exhibit partial functional redundancy besides clear differences in community structure.</title>
        <authorList>
            <person name="Ferrer M."/>
            <person name="Ruiz A."/>
            <person name="Lanza F."/>
            <person name="Haange S.B."/>
            <person name="Oberbach A."/>
            <person name="Till H."/>
            <person name="Bargiela R."/>
            <person name="Campoy C."/>
            <person name="Segura M.T."/>
            <person name="Richter M."/>
            <person name="von Bergen M."/>
            <person name="Seifert J."/>
            <person name="Suarez A."/>
        </authorList>
    </citation>
    <scope>NUCLEOTIDE SEQUENCE</scope>
</reference>
<gene>
    <name evidence="3" type="ORF">LEA_07386</name>
</gene>
<evidence type="ECO:0000256" key="1">
    <source>
        <dbReference type="SAM" id="Phobius"/>
    </source>
</evidence>
<dbReference type="CDD" id="cd00229">
    <property type="entry name" value="SGNH_hydrolase"/>
    <property type="match status" value="1"/>
</dbReference>
<keyword evidence="1" id="KW-0472">Membrane</keyword>
<evidence type="ECO:0000259" key="2">
    <source>
        <dbReference type="Pfam" id="PF13472"/>
    </source>
</evidence>
<feature type="non-terminal residue" evidence="3">
    <location>
        <position position="1"/>
    </location>
</feature>
<dbReference type="SUPFAM" id="SSF52266">
    <property type="entry name" value="SGNH hydrolase"/>
    <property type="match status" value="1"/>
</dbReference>
<feature type="domain" description="SGNH hydrolase-type esterase" evidence="2">
    <location>
        <begin position="76"/>
        <end position="148"/>
    </location>
</feature>
<organism evidence="3">
    <name type="scientific">human gut metagenome</name>
    <dbReference type="NCBI Taxonomy" id="408170"/>
    <lineage>
        <taxon>unclassified sequences</taxon>
        <taxon>metagenomes</taxon>
        <taxon>organismal metagenomes</taxon>
    </lineage>
</organism>
<dbReference type="InterPro" id="IPR013830">
    <property type="entry name" value="SGNH_hydro"/>
</dbReference>
<name>K1UI57_9ZZZZ</name>
<comment type="caution">
    <text evidence="3">The sequence shown here is derived from an EMBL/GenBank/DDBJ whole genome shotgun (WGS) entry which is preliminary data.</text>
</comment>
<feature type="transmembrane region" description="Helical" evidence="1">
    <location>
        <begin position="36"/>
        <end position="52"/>
    </location>
</feature>
<protein>
    <submittedName>
        <fullName evidence="3">Protein YpmR</fullName>
    </submittedName>
</protein>
<dbReference type="Pfam" id="PF13472">
    <property type="entry name" value="Lipase_GDSL_2"/>
    <property type="match status" value="1"/>
</dbReference>
<dbReference type="InterPro" id="IPR036514">
    <property type="entry name" value="SGNH_hydro_sf"/>
</dbReference>
<proteinExistence type="predicted"/>
<keyword evidence="1" id="KW-1133">Transmembrane helix</keyword>
<dbReference type="EMBL" id="AJWY01004862">
    <property type="protein sequence ID" value="EKC71206.1"/>
    <property type="molecule type" value="Genomic_DNA"/>
</dbReference>
<dbReference type="Gene3D" id="3.40.50.1110">
    <property type="entry name" value="SGNH hydrolase"/>
    <property type="match status" value="1"/>
</dbReference>